<protein>
    <submittedName>
        <fullName evidence="1">Uncharacterized protein</fullName>
    </submittedName>
</protein>
<evidence type="ECO:0000313" key="2">
    <source>
        <dbReference type="Proteomes" id="UP001060085"/>
    </source>
</evidence>
<sequence length="184" mass="19618">MSIMTKQSNDNFGEKQSAGLLEVGNPSQFPMAMKEPKTEEKHASAMINVSTAPRPSQCAIAQIKFSTMCVPTASGLPKIHISKAATNSHVSRRFKTRISCSLGEAETLQVVQEIIAKQLSIEESSVSAQTKFAELGADSLDTVEIMMALEEKFGVSIGESGAENISTVQDAADLIHNVKASSSS</sequence>
<reference evidence="2" key="1">
    <citation type="journal article" date="2023" name="Nat. Plants">
        <title>Single-cell RNA sequencing provides a high-resolution roadmap for understanding the multicellular compartmentation of specialized metabolism.</title>
        <authorList>
            <person name="Sun S."/>
            <person name="Shen X."/>
            <person name="Li Y."/>
            <person name="Li Y."/>
            <person name="Wang S."/>
            <person name="Li R."/>
            <person name="Zhang H."/>
            <person name="Shen G."/>
            <person name="Guo B."/>
            <person name="Wei J."/>
            <person name="Xu J."/>
            <person name="St-Pierre B."/>
            <person name="Chen S."/>
            <person name="Sun C."/>
        </authorList>
    </citation>
    <scope>NUCLEOTIDE SEQUENCE [LARGE SCALE GENOMIC DNA]</scope>
</reference>
<name>A0ACC0CG72_CATRO</name>
<gene>
    <name evidence="1" type="ORF">M9H77_05123</name>
</gene>
<keyword evidence="2" id="KW-1185">Reference proteome</keyword>
<comment type="caution">
    <text evidence="1">The sequence shown here is derived from an EMBL/GenBank/DDBJ whole genome shotgun (WGS) entry which is preliminary data.</text>
</comment>
<organism evidence="1 2">
    <name type="scientific">Catharanthus roseus</name>
    <name type="common">Madagascar periwinkle</name>
    <name type="synonym">Vinca rosea</name>
    <dbReference type="NCBI Taxonomy" id="4058"/>
    <lineage>
        <taxon>Eukaryota</taxon>
        <taxon>Viridiplantae</taxon>
        <taxon>Streptophyta</taxon>
        <taxon>Embryophyta</taxon>
        <taxon>Tracheophyta</taxon>
        <taxon>Spermatophyta</taxon>
        <taxon>Magnoliopsida</taxon>
        <taxon>eudicotyledons</taxon>
        <taxon>Gunneridae</taxon>
        <taxon>Pentapetalae</taxon>
        <taxon>asterids</taxon>
        <taxon>lamiids</taxon>
        <taxon>Gentianales</taxon>
        <taxon>Apocynaceae</taxon>
        <taxon>Rauvolfioideae</taxon>
        <taxon>Vinceae</taxon>
        <taxon>Catharanthinae</taxon>
        <taxon>Catharanthus</taxon>
    </lineage>
</organism>
<dbReference type="Proteomes" id="UP001060085">
    <property type="component" value="Linkage Group LG01"/>
</dbReference>
<accession>A0ACC0CG72</accession>
<dbReference type="EMBL" id="CM044701">
    <property type="protein sequence ID" value="KAI5683895.1"/>
    <property type="molecule type" value="Genomic_DNA"/>
</dbReference>
<evidence type="ECO:0000313" key="1">
    <source>
        <dbReference type="EMBL" id="KAI5683895.1"/>
    </source>
</evidence>
<proteinExistence type="predicted"/>